<reference evidence="2 3" key="1">
    <citation type="submission" date="2019-10" db="EMBL/GenBank/DDBJ databases">
        <title>Cardiobacteriales fam. a chemoheterotrophic member of the order Cardiobacteriales, and proposal of Cardiobacteriales fam. nov.</title>
        <authorList>
            <person name="Wang C."/>
        </authorList>
    </citation>
    <scope>NUCLEOTIDE SEQUENCE [LARGE SCALE GENOMIC DNA]</scope>
    <source>
        <strain evidence="2 3">ML27</strain>
    </source>
</reference>
<dbReference type="InParanoid" id="A0A6N7ERP7"/>
<dbReference type="Pfam" id="PF19931">
    <property type="entry name" value="DUF6394"/>
    <property type="match status" value="1"/>
</dbReference>
<comment type="caution">
    <text evidence="2">The sequence shown here is derived from an EMBL/GenBank/DDBJ whole genome shotgun (WGS) entry which is preliminary data.</text>
</comment>
<feature type="transmembrane region" description="Helical" evidence="1">
    <location>
        <begin position="7"/>
        <end position="24"/>
    </location>
</feature>
<keyword evidence="1" id="KW-0472">Membrane</keyword>
<dbReference type="AlphaFoldDB" id="A0A6N7ERP7"/>
<evidence type="ECO:0000313" key="2">
    <source>
        <dbReference type="EMBL" id="MPV85162.1"/>
    </source>
</evidence>
<feature type="transmembrane region" description="Helical" evidence="1">
    <location>
        <begin position="36"/>
        <end position="54"/>
    </location>
</feature>
<evidence type="ECO:0000256" key="1">
    <source>
        <dbReference type="SAM" id="Phobius"/>
    </source>
</evidence>
<dbReference type="EMBL" id="WHNW01000001">
    <property type="protein sequence ID" value="MPV85162.1"/>
    <property type="molecule type" value="Genomic_DNA"/>
</dbReference>
<name>A0A6N7ERP7_9GAMM</name>
<proteinExistence type="predicted"/>
<organism evidence="2 3">
    <name type="scientific">Ostreibacterium oceani</name>
    <dbReference type="NCBI Taxonomy" id="2654998"/>
    <lineage>
        <taxon>Bacteria</taxon>
        <taxon>Pseudomonadati</taxon>
        <taxon>Pseudomonadota</taxon>
        <taxon>Gammaproteobacteria</taxon>
        <taxon>Cardiobacteriales</taxon>
        <taxon>Ostreibacteriaceae</taxon>
        <taxon>Ostreibacterium</taxon>
    </lineage>
</organism>
<feature type="transmembrane region" description="Helical" evidence="1">
    <location>
        <begin position="61"/>
        <end position="84"/>
    </location>
</feature>
<feature type="transmembrane region" description="Helical" evidence="1">
    <location>
        <begin position="96"/>
        <end position="120"/>
    </location>
</feature>
<keyword evidence="1" id="KW-0812">Transmembrane</keyword>
<sequence length="128" mass="14012">MNTERAWFGFFIVLALTLNFGFVMGELDNPLHHHKWELGAAFIVSLIATILKFGDRSELGSIFLATSLVADFHMAIAIAIWTWHSVTVGGQPDPSTMASIVSMAGGAMLANFASVALLLYETISIRRR</sequence>
<gene>
    <name evidence="2" type="ORF">GCU85_00245</name>
</gene>
<dbReference type="RefSeq" id="WP_152808147.1">
    <property type="nucleotide sequence ID" value="NZ_WHNW01000001.1"/>
</dbReference>
<keyword evidence="1" id="KW-1133">Transmembrane helix</keyword>
<dbReference type="Proteomes" id="UP000471298">
    <property type="component" value="Unassembled WGS sequence"/>
</dbReference>
<keyword evidence="3" id="KW-1185">Reference proteome</keyword>
<dbReference type="InterPro" id="IPR045655">
    <property type="entry name" value="DUF6394"/>
</dbReference>
<evidence type="ECO:0000313" key="3">
    <source>
        <dbReference type="Proteomes" id="UP000471298"/>
    </source>
</evidence>
<protein>
    <submittedName>
        <fullName evidence="2">Uncharacterized protein</fullName>
    </submittedName>
</protein>
<accession>A0A6N7ERP7</accession>